<dbReference type="RefSeq" id="WP_379033068.1">
    <property type="nucleotide sequence ID" value="NZ_JBHTLN010000001.1"/>
</dbReference>
<proteinExistence type="predicted"/>
<comment type="caution">
    <text evidence="2">The sequence shown here is derived from an EMBL/GenBank/DDBJ whole genome shotgun (WGS) entry which is preliminary data.</text>
</comment>
<evidence type="ECO:0000313" key="3">
    <source>
        <dbReference type="Proteomes" id="UP001597206"/>
    </source>
</evidence>
<feature type="signal peptide" evidence="1">
    <location>
        <begin position="1"/>
        <end position="30"/>
    </location>
</feature>
<accession>A0ABW3PD70</accession>
<keyword evidence="1" id="KW-0732">Signal</keyword>
<keyword evidence="3" id="KW-1185">Reference proteome</keyword>
<evidence type="ECO:0000256" key="1">
    <source>
        <dbReference type="SAM" id="SignalP"/>
    </source>
</evidence>
<evidence type="ECO:0000313" key="2">
    <source>
        <dbReference type="EMBL" id="MFD1122528.1"/>
    </source>
</evidence>
<dbReference type="EMBL" id="JBHTLN010000001">
    <property type="protein sequence ID" value="MFD1122528.1"/>
    <property type="molecule type" value="Genomic_DNA"/>
</dbReference>
<gene>
    <name evidence="2" type="ORF">ACFQ2T_08445</name>
</gene>
<feature type="chain" id="PRO_5046007912" evidence="1">
    <location>
        <begin position="31"/>
        <end position="110"/>
    </location>
</feature>
<reference evidence="3" key="1">
    <citation type="journal article" date="2019" name="Int. J. Syst. Evol. Microbiol.">
        <title>The Global Catalogue of Microorganisms (GCM) 10K type strain sequencing project: providing services to taxonomists for standard genome sequencing and annotation.</title>
        <authorList>
            <consortium name="The Broad Institute Genomics Platform"/>
            <consortium name="The Broad Institute Genome Sequencing Center for Infectious Disease"/>
            <person name="Wu L."/>
            <person name="Ma J."/>
        </authorList>
    </citation>
    <scope>NUCLEOTIDE SEQUENCE [LARGE SCALE GENOMIC DNA]</scope>
    <source>
        <strain evidence="3">CCUG 58411</strain>
    </source>
</reference>
<protein>
    <submittedName>
        <fullName evidence="2">Uncharacterized protein</fullName>
    </submittedName>
</protein>
<sequence length="110" mass="12224">MSRLTTLIFSKLIFSTLVFLGLLIPVLAFAAKEEADDIHAKTADGDEVVLHANGYWEFKDAKKAEVAKEKVEQFERSNGCPLGMRPSFLGVGRCIAFDDPILRRGSLKPR</sequence>
<name>A0ABW3PD70_9PROT</name>
<organism evidence="2 3">
    <name type="scientific">Methylophilus flavus</name>
    <dbReference type="NCBI Taxonomy" id="640084"/>
    <lineage>
        <taxon>Bacteria</taxon>
        <taxon>Pseudomonadati</taxon>
        <taxon>Pseudomonadota</taxon>
        <taxon>Betaproteobacteria</taxon>
        <taxon>Nitrosomonadales</taxon>
        <taxon>Methylophilaceae</taxon>
        <taxon>Methylophilus</taxon>
    </lineage>
</organism>
<dbReference type="Proteomes" id="UP001597206">
    <property type="component" value="Unassembled WGS sequence"/>
</dbReference>